<evidence type="ECO:0000313" key="1">
    <source>
        <dbReference type="EMBL" id="MBX45822.1"/>
    </source>
</evidence>
<protein>
    <submittedName>
        <fullName evidence="1">Uncharacterized protein</fullName>
    </submittedName>
</protein>
<name>A0A2P2NTJ4_RHIMU</name>
<sequence length="33" mass="3615">MEFHALIDELPLCLSQIRTLPVTFPLSSASSTP</sequence>
<organism evidence="1">
    <name type="scientific">Rhizophora mucronata</name>
    <name type="common">Asiatic mangrove</name>
    <dbReference type="NCBI Taxonomy" id="61149"/>
    <lineage>
        <taxon>Eukaryota</taxon>
        <taxon>Viridiplantae</taxon>
        <taxon>Streptophyta</taxon>
        <taxon>Embryophyta</taxon>
        <taxon>Tracheophyta</taxon>
        <taxon>Spermatophyta</taxon>
        <taxon>Magnoliopsida</taxon>
        <taxon>eudicotyledons</taxon>
        <taxon>Gunneridae</taxon>
        <taxon>Pentapetalae</taxon>
        <taxon>rosids</taxon>
        <taxon>fabids</taxon>
        <taxon>Malpighiales</taxon>
        <taxon>Rhizophoraceae</taxon>
        <taxon>Rhizophora</taxon>
    </lineage>
</organism>
<accession>A0A2P2NTJ4</accession>
<dbReference type="AlphaFoldDB" id="A0A2P2NTJ4"/>
<reference evidence="1" key="1">
    <citation type="submission" date="2018-02" db="EMBL/GenBank/DDBJ databases">
        <title>Rhizophora mucronata_Transcriptome.</title>
        <authorList>
            <person name="Meera S.P."/>
            <person name="Sreeshan A."/>
            <person name="Augustine A."/>
        </authorList>
    </citation>
    <scope>NUCLEOTIDE SEQUENCE</scope>
    <source>
        <tissue evidence="1">Leaf</tissue>
    </source>
</reference>
<proteinExistence type="predicted"/>
<dbReference type="EMBL" id="GGEC01065338">
    <property type="protein sequence ID" value="MBX45822.1"/>
    <property type="molecule type" value="Transcribed_RNA"/>
</dbReference>